<dbReference type="EMBL" id="NOWF01000022">
    <property type="protein sequence ID" value="OYD06096.1"/>
    <property type="molecule type" value="Genomic_DNA"/>
</dbReference>
<protein>
    <submittedName>
        <fullName evidence="2">Uncharacterized protein</fullName>
    </submittedName>
</protein>
<accession>A0A235B1B7</accession>
<reference evidence="2 3" key="1">
    <citation type="submission" date="2017-07" db="EMBL/GenBank/DDBJ databases">
        <title>The genome sequence of Paludifilum halophilum highlights mechanisms for microbial adaptation to high salt environemnts.</title>
        <authorList>
            <person name="Belbahri L."/>
        </authorList>
    </citation>
    <scope>NUCLEOTIDE SEQUENCE [LARGE SCALE GENOMIC DNA]</scope>
    <source>
        <strain evidence="2 3">DSM 102817</strain>
    </source>
</reference>
<proteinExistence type="predicted"/>
<dbReference type="RefSeq" id="WP_094266014.1">
    <property type="nucleotide sequence ID" value="NZ_NOWF01000022.1"/>
</dbReference>
<comment type="caution">
    <text evidence="2">The sequence shown here is derived from an EMBL/GenBank/DDBJ whole genome shotgun (WGS) entry which is preliminary data.</text>
</comment>
<feature type="coiled-coil region" evidence="1">
    <location>
        <begin position="10"/>
        <end position="55"/>
    </location>
</feature>
<evidence type="ECO:0000313" key="3">
    <source>
        <dbReference type="Proteomes" id="UP000215459"/>
    </source>
</evidence>
<evidence type="ECO:0000256" key="1">
    <source>
        <dbReference type="SAM" id="Coils"/>
    </source>
</evidence>
<organism evidence="2 3">
    <name type="scientific">Paludifilum halophilum</name>
    <dbReference type="NCBI Taxonomy" id="1642702"/>
    <lineage>
        <taxon>Bacteria</taxon>
        <taxon>Bacillati</taxon>
        <taxon>Bacillota</taxon>
        <taxon>Bacilli</taxon>
        <taxon>Bacillales</taxon>
        <taxon>Thermoactinomycetaceae</taxon>
        <taxon>Paludifilum</taxon>
    </lineage>
</organism>
<name>A0A235B1B7_9BACL</name>
<sequence>MARKKELTKEDRIKKEVRRLKRIYKDLEGKKKQVADGLIQEAAFMQATLEELRRMIDEQGPVDSMPQGEYSILREHPAVRTYNTMIQRYTTVVKQLADLLPREEPKEKDDGFESFVMERD</sequence>
<keyword evidence="1" id="KW-0175">Coiled coil</keyword>
<dbReference type="OrthoDB" id="3196710at2"/>
<gene>
    <name evidence="2" type="ORF">CHM34_18100</name>
</gene>
<evidence type="ECO:0000313" key="2">
    <source>
        <dbReference type="EMBL" id="OYD06096.1"/>
    </source>
</evidence>
<keyword evidence="3" id="KW-1185">Reference proteome</keyword>
<dbReference type="Proteomes" id="UP000215459">
    <property type="component" value="Unassembled WGS sequence"/>
</dbReference>
<dbReference type="AlphaFoldDB" id="A0A235B1B7"/>